<dbReference type="AlphaFoldDB" id="A0A0B5BHE8"/>
<evidence type="ECO:0000256" key="1">
    <source>
        <dbReference type="ARBA" id="ARBA00022741"/>
    </source>
</evidence>
<dbReference type="GO" id="GO:0003924">
    <property type="term" value="F:GTPase activity"/>
    <property type="evidence" value="ECO:0007669"/>
    <property type="project" value="InterPro"/>
</dbReference>
<dbReference type="EMBL" id="CP009788">
    <property type="protein sequence ID" value="AJE03456.1"/>
    <property type="molecule type" value="Genomic_DNA"/>
</dbReference>
<keyword evidence="1" id="KW-0547">Nucleotide-binding</keyword>
<accession>A0A0B5BHE8</accession>
<dbReference type="STRING" id="345632.GPICK_08910"/>
<dbReference type="PANTHER" id="PTHR42708">
    <property type="entry name" value="ATP/GTP-BINDING PROTEIN-RELATED"/>
    <property type="match status" value="1"/>
</dbReference>
<evidence type="ECO:0000256" key="2">
    <source>
        <dbReference type="ARBA" id="ARBA00023134"/>
    </source>
</evidence>
<dbReference type="Pfam" id="PF00025">
    <property type="entry name" value="Arf"/>
    <property type="match status" value="1"/>
</dbReference>
<dbReference type="OrthoDB" id="5398534at2"/>
<dbReference type="GO" id="GO:0005525">
    <property type="term" value="F:GTP binding"/>
    <property type="evidence" value="ECO:0007669"/>
    <property type="project" value="UniProtKB-KW"/>
</dbReference>
<evidence type="ECO:0000313" key="5">
    <source>
        <dbReference type="Proteomes" id="UP000057609"/>
    </source>
</evidence>
<sequence>MALFNKTKREINAKIVYFGPPFAGKSTSLKFVHRKLKPEHRSPLKTMGGQRDKMLFFDFMPPELGDVNGSRVRFHLYTVQGDVATPSTWKTILKGADGVVFVADSSSQGVTASRDYLEKLREYMAGFEQTFEMTPCVIQCTKGDLPEAALPAAMTQALGASGLTVLPAVASSGEGVLQALSAMVKQVLARLREQHFEDEAVDPNAACESAIGDERAGEQPSSAVRAPVAEDSSEIGNRPDEPALAVPSLEISGTIERSDDGSFRIPLSVKYGAHSKSYCLSLALSAVEE</sequence>
<reference evidence="4 5" key="1">
    <citation type="journal article" date="2015" name="Genome Announc.">
        <title>Complete Genome of Geobacter pickeringii G13T, a Metal-Reducing Isolate from Sedimentary Kaolin Deposits.</title>
        <authorList>
            <person name="Badalamenti J.P."/>
            <person name="Bond D.R."/>
        </authorList>
    </citation>
    <scope>NUCLEOTIDE SEQUENCE [LARGE SCALE GENOMIC DNA]</scope>
    <source>
        <strain evidence="4 5">G13</strain>
    </source>
</reference>
<dbReference type="HOGENOM" id="CLU_077110_1_0_7"/>
<dbReference type="RefSeq" id="WP_039742358.1">
    <property type="nucleotide sequence ID" value="NZ_CP009788.1"/>
</dbReference>
<dbReference type="SUPFAM" id="SSF52540">
    <property type="entry name" value="P-loop containing nucleoside triphosphate hydrolases"/>
    <property type="match status" value="1"/>
</dbReference>
<dbReference type="PANTHER" id="PTHR42708:SF1">
    <property type="entry name" value="GLIDING MOTILITY PROTEIN MGLA"/>
    <property type="match status" value="1"/>
</dbReference>
<evidence type="ECO:0000256" key="3">
    <source>
        <dbReference type="SAM" id="MobiDB-lite"/>
    </source>
</evidence>
<feature type="region of interest" description="Disordered" evidence="3">
    <location>
        <begin position="213"/>
        <end position="242"/>
    </location>
</feature>
<evidence type="ECO:0000313" key="4">
    <source>
        <dbReference type="EMBL" id="AJE03456.1"/>
    </source>
</evidence>
<keyword evidence="2" id="KW-0342">GTP-binding</keyword>
<name>A0A0B5BHE8_9BACT</name>
<dbReference type="Proteomes" id="UP000057609">
    <property type="component" value="Chromosome"/>
</dbReference>
<proteinExistence type="predicted"/>
<dbReference type="KEGG" id="gpi:GPICK_08910"/>
<keyword evidence="5" id="KW-1185">Reference proteome</keyword>
<gene>
    <name evidence="4" type="ORF">GPICK_08910</name>
</gene>
<organism evidence="4 5">
    <name type="scientific">Geobacter pickeringii</name>
    <dbReference type="NCBI Taxonomy" id="345632"/>
    <lineage>
        <taxon>Bacteria</taxon>
        <taxon>Pseudomonadati</taxon>
        <taxon>Thermodesulfobacteriota</taxon>
        <taxon>Desulfuromonadia</taxon>
        <taxon>Geobacterales</taxon>
        <taxon>Geobacteraceae</taxon>
        <taxon>Geobacter</taxon>
    </lineage>
</organism>
<dbReference type="InterPro" id="IPR052705">
    <property type="entry name" value="Gliding_Motility_GTPase"/>
</dbReference>
<dbReference type="Gene3D" id="3.40.50.300">
    <property type="entry name" value="P-loop containing nucleotide triphosphate hydrolases"/>
    <property type="match status" value="1"/>
</dbReference>
<protein>
    <recommendedName>
        <fullName evidence="6">GTP-binding protein</fullName>
    </recommendedName>
</protein>
<dbReference type="InterPro" id="IPR027417">
    <property type="entry name" value="P-loop_NTPase"/>
</dbReference>
<evidence type="ECO:0008006" key="6">
    <source>
        <dbReference type="Google" id="ProtNLM"/>
    </source>
</evidence>
<dbReference type="InterPro" id="IPR006689">
    <property type="entry name" value="Small_GTPase_ARF/SAR"/>
</dbReference>